<dbReference type="Gene3D" id="3.40.50.1220">
    <property type="entry name" value="TPP-binding domain"/>
    <property type="match status" value="1"/>
</dbReference>
<dbReference type="SUPFAM" id="SSF54160">
    <property type="entry name" value="Chromo domain-like"/>
    <property type="match status" value="1"/>
</dbReference>
<keyword evidence="5" id="KW-0520">NAD</keyword>
<protein>
    <recommendedName>
        <fullName evidence="1">protein acetyllysine N-acetyltransferase</fullName>
        <ecNumber evidence="1">2.3.1.286</ecNumber>
    </recommendedName>
</protein>
<feature type="binding site" evidence="7">
    <location>
        <position position="186"/>
    </location>
    <ligand>
        <name>Zn(2+)</name>
        <dbReference type="ChEBI" id="CHEBI:29105"/>
    </ligand>
</feature>
<dbReference type="RefSeq" id="XP_001746923.1">
    <property type="nucleotide sequence ID" value="XM_001746871.1"/>
</dbReference>
<reference evidence="9 10" key="1">
    <citation type="journal article" date="2008" name="Nature">
        <title>The genome of the choanoflagellate Monosiga brevicollis and the origin of metazoans.</title>
        <authorList>
            <consortium name="JGI Sequencing"/>
            <person name="King N."/>
            <person name="Westbrook M.J."/>
            <person name="Young S.L."/>
            <person name="Kuo A."/>
            <person name="Abedin M."/>
            <person name="Chapman J."/>
            <person name="Fairclough S."/>
            <person name="Hellsten U."/>
            <person name="Isogai Y."/>
            <person name="Letunic I."/>
            <person name="Marr M."/>
            <person name="Pincus D."/>
            <person name="Putnam N."/>
            <person name="Rokas A."/>
            <person name="Wright K.J."/>
            <person name="Zuzow R."/>
            <person name="Dirks W."/>
            <person name="Good M."/>
            <person name="Goodstein D."/>
            <person name="Lemons D."/>
            <person name="Li W."/>
            <person name="Lyons J.B."/>
            <person name="Morris A."/>
            <person name="Nichols S."/>
            <person name="Richter D.J."/>
            <person name="Salamov A."/>
            <person name="Bork P."/>
            <person name="Lim W.A."/>
            <person name="Manning G."/>
            <person name="Miller W.T."/>
            <person name="McGinnis W."/>
            <person name="Shapiro H."/>
            <person name="Tjian R."/>
            <person name="Grigoriev I.V."/>
            <person name="Rokhsar D."/>
        </authorList>
    </citation>
    <scope>NUCLEOTIDE SEQUENCE [LARGE SCALE GENOMIC DNA]</scope>
    <source>
        <strain evidence="10">MX1 / ATCC 50154</strain>
    </source>
</reference>
<evidence type="ECO:0000313" key="9">
    <source>
        <dbReference type="EMBL" id="EDQ88330.1"/>
    </source>
</evidence>
<keyword evidence="4 7" id="KW-0862">Zinc</keyword>
<dbReference type="PANTHER" id="PTHR11085:SF12">
    <property type="entry name" value="NAD-DEPENDENT PROTEIN DEACYLASE SIRTUIN-6"/>
    <property type="match status" value="1"/>
</dbReference>
<dbReference type="GO" id="GO:0000122">
    <property type="term" value="P:negative regulation of transcription by RNA polymerase II"/>
    <property type="evidence" value="ECO:0000318"/>
    <property type="project" value="GO_Central"/>
</dbReference>
<dbReference type="PANTHER" id="PTHR11085">
    <property type="entry name" value="NAD-DEPENDENT PROTEIN DEACYLASE SIRTUIN-5, MITOCHONDRIAL-RELATED"/>
    <property type="match status" value="1"/>
</dbReference>
<dbReference type="Gene3D" id="2.20.28.200">
    <property type="match status" value="1"/>
</dbReference>
<keyword evidence="2" id="KW-0808">Transferase</keyword>
<evidence type="ECO:0000256" key="6">
    <source>
        <dbReference type="ARBA" id="ARBA00038170"/>
    </source>
</evidence>
<evidence type="ECO:0000256" key="4">
    <source>
        <dbReference type="ARBA" id="ARBA00022833"/>
    </source>
</evidence>
<accession>A9V275</accession>
<dbReference type="GO" id="GO:0005634">
    <property type="term" value="C:nucleus"/>
    <property type="evidence" value="ECO:0000318"/>
    <property type="project" value="GO_Central"/>
</dbReference>
<evidence type="ECO:0000256" key="5">
    <source>
        <dbReference type="ARBA" id="ARBA00023027"/>
    </source>
</evidence>
<dbReference type="InterPro" id="IPR050134">
    <property type="entry name" value="NAD-dep_sirtuin_deacylases"/>
</dbReference>
<dbReference type="AlphaFoldDB" id="A9V275"/>
<dbReference type="EMBL" id="CH991555">
    <property type="protein sequence ID" value="EDQ88330.1"/>
    <property type="molecule type" value="Genomic_DNA"/>
</dbReference>
<name>A9V275_MONBE</name>
<dbReference type="InterPro" id="IPR029035">
    <property type="entry name" value="DHS-like_NAD/FAD-binding_dom"/>
</dbReference>
<dbReference type="GeneID" id="5892054"/>
<feature type="domain" description="Deacetylase sirtuin-type" evidence="8">
    <location>
        <begin position="74"/>
        <end position="331"/>
    </location>
</feature>
<dbReference type="InterPro" id="IPR003000">
    <property type="entry name" value="Sirtuin"/>
</dbReference>
<keyword evidence="10" id="KW-1185">Reference proteome</keyword>
<dbReference type="GO" id="GO:0046872">
    <property type="term" value="F:metal ion binding"/>
    <property type="evidence" value="ECO:0007669"/>
    <property type="project" value="UniProtKB-KW"/>
</dbReference>
<dbReference type="InterPro" id="IPR016197">
    <property type="entry name" value="Chromo-like_dom_sf"/>
</dbReference>
<dbReference type="PROSITE" id="PS50305">
    <property type="entry name" value="SIRTUIN"/>
    <property type="match status" value="1"/>
</dbReference>
<evidence type="ECO:0000256" key="7">
    <source>
        <dbReference type="PROSITE-ProRule" id="PRU00236"/>
    </source>
</evidence>
<dbReference type="eggNOG" id="KOG1905">
    <property type="taxonomic scope" value="Eukaryota"/>
</dbReference>
<feature type="binding site" evidence="7">
    <location>
        <position position="183"/>
    </location>
    <ligand>
        <name>Zn(2+)</name>
        <dbReference type="ChEBI" id="CHEBI:29105"/>
    </ligand>
</feature>
<organism evidence="9 10">
    <name type="scientific">Monosiga brevicollis</name>
    <name type="common">Choanoflagellate</name>
    <dbReference type="NCBI Taxonomy" id="81824"/>
    <lineage>
        <taxon>Eukaryota</taxon>
        <taxon>Choanoflagellata</taxon>
        <taxon>Craspedida</taxon>
        <taxon>Salpingoecidae</taxon>
        <taxon>Monosiga</taxon>
    </lineage>
</organism>
<evidence type="ECO:0000256" key="3">
    <source>
        <dbReference type="ARBA" id="ARBA00022723"/>
    </source>
</evidence>
<feature type="active site" description="Proton acceptor" evidence="7">
    <location>
        <position position="175"/>
    </location>
</feature>
<dbReference type="FunCoup" id="A9V275">
    <property type="interactions" value="752"/>
</dbReference>
<gene>
    <name evidence="9" type="ORF">MONBRDRAFT_9140</name>
</gene>
<proteinExistence type="inferred from homology"/>
<dbReference type="InParanoid" id="A9V275"/>
<comment type="similarity">
    <text evidence="6">Belongs to the sirtuin family. Class IV subfamily.</text>
</comment>
<dbReference type="SUPFAM" id="SSF52467">
    <property type="entry name" value="DHS-like NAD/FAD-binding domain"/>
    <property type="match status" value="1"/>
</dbReference>
<dbReference type="Proteomes" id="UP000001357">
    <property type="component" value="Unassembled WGS sequence"/>
</dbReference>
<dbReference type="GO" id="GO:0070403">
    <property type="term" value="F:NAD+ binding"/>
    <property type="evidence" value="ECO:0007669"/>
    <property type="project" value="InterPro"/>
</dbReference>
<dbReference type="Pfam" id="PF02146">
    <property type="entry name" value="SIR2"/>
    <property type="match status" value="1"/>
</dbReference>
<dbReference type="GO" id="GO:0003714">
    <property type="term" value="F:transcription corepressor activity"/>
    <property type="evidence" value="ECO:0000318"/>
    <property type="project" value="GO_Central"/>
</dbReference>
<evidence type="ECO:0000259" key="8">
    <source>
        <dbReference type="PROSITE" id="PS50305"/>
    </source>
</evidence>
<feature type="binding site" evidence="7">
    <location>
        <position position="210"/>
    </location>
    <ligand>
        <name>Zn(2+)</name>
        <dbReference type="ChEBI" id="CHEBI:29105"/>
    </ligand>
</feature>
<evidence type="ECO:0000256" key="2">
    <source>
        <dbReference type="ARBA" id="ARBA00022679"/>
    </source>
</evidence>
<dbReference type="GO" id="GO:0017136">
    <property type="term" value="F:histone deacetylase activity, NAD-dependent"/>
    <property type="evidence" value="ECO:0000318"/>
    <property type="project" value="GO_Central"/>
</dbReference>
<evidence type="ECO:0000256" key="1">
    <source>
        <dbReference type="ARBA" id="ARBA00012928"/>
    </source>
</evidence>
<dbReference type="EC" id="2.3.1.286" evidence="1"/>
<evidence type="ECO:0000313" key="10">
    <source>
        <dbReference type="Proteomes" id="UP000001357"/>
    </source>
</evidence>
<dbReference type="Gene3D" id="2.40.50.40">
    <property type="match status" value="1"/>
</dbReference>
<dbReference type="InterPro" id="IPR026590">
    <property type="entry name" value="Ssirtuin_cat_dom"/>
</dbReference>
<keyword evidence="3 7" id="KW-0479">Metal-binding</keyword>
<dbReference type="KEGG" id="mbr:MONBRDRAFT_9140"/>
<dbReference type="OMA" id="SNREYCK"/>
<feature type="binding site" evidence="7">
    <location>
        <position position="215"/>
    </location>
    <ligand>
        <name>Zn(2+)</name>
        <dbReference type="ChEBI" id="CHEBI:29105"/>
    </ligand>
</feature>
<sequence>MAEEAAVEEAAAEEQADIDRILEERGRGRKKEYLCSWMDGAEPQWVAARYLKGTVALDEWRDAEDEVPEIREPEAEWRPKVEQLARWLQEAQRPCILLGAGISAPVLPTFRGAGGLWTKRAKRQAASTEPLAPTAAHEALVALERKGHVDWLATQNYDNLTARSGFPMSKVSELHGNLFKEVCERCGATYFRDYEVELATAVDHETGRHCEVADCSGRLRDNIIHFGEDLPAQDFERAEAHFGASDLRIALGTSLAVEPAAGLLVQNRPRPRLRGARRRAKGRDTNTALTASPTRARVCIVNLQPTPYDDQADLLVRATCDDVLRTLDELL</sequence>
<dbReference type="STRING" id="81824.A9V275"/>